<evidence type="ECO:0000313" key="2">
    <source>
        <dbReference type="Proteomes" id="UP000828251"/>
    </source>
</evidence>
<protein>
    <submittedName>
        <fullName evidence="1">Uncharacterized protein</fullName>
    </submittedName>
</protein>
<gene>
    <name evidence="1" type="ORF">J1N35_019326</name>
</gene>
<proteinExistence type="predicted"/>
<dbReference type="OrthoDB" id="10513125at2759"/>
<dbReference type="EMBL" id="JAIQCV010000006">
    <property type="protein sequence ID" value="KAH1092069.1"/>
    <property type="molecule type" value="Genomic_DNA"/>
</dbReference>
<name>A0A9D3VQQ6_9ROSI</name>
<accession>A0A9D3VQQ6</accession>
<keyword evidence="2" id="KW-1185">Reference proteome</keyword>
<comment type="caution">
    <text evidence="1">The sequence shown here is derived from an EMBL/GenBank/DDBJ whole genome shotgun (WGS) entry which is preliminary data.</text>
</comment>
<reference evidence="1 2" key="1">
    <citation type="journal article" date="2021" name="Plant Biotechnol. J.">
        <title>Multi-omics assisted identification of the key and species-specific regulatory components of drought-tolerant mechanisms in Gossypium stocksii.</title>
        <authorList>
            <person name="Yu D."/>
            <person name="Ke L."/>
            <person name="Zhang D."/>
            <person name="Wu Y."/>
            <person name="Sun Y."/>
            <person name="Mei J."/>
            <person name="Sun J."/>
            <person name="Sun Y."/>
        </authorList>
    </citation>
    <scope>NUCLEOTIDE SEQUENCE [LARGE SCALE GENOMIC DNA]</scope>
    <source>
        <strain evidence="2">cv. E1</strain>
        <tissue evidence="1">Leaf</tissue>
    </source>
</reference>
<dbReference type="GO" id="GO:0046983">
    <property type="term" value="F:protein dimerization activity"/>
    <property type="evidence" value="ECO:0007669"/>
    <property type="project" value="InterPro"/>
</dbReference>
<dbReference type="SUPFAM" id="SSF55455">
    <property type="entry name" value="SRF-like"/>
    <property type="match status" value="1"/>
</dbReference>
<dbReference type="Proteomes" id="UP000828251">
    <property type="component" value="Unassembled WGS sequence"/>
</dbReference>
<evidence type="ECO:0000313" key="1">
    <source>
        <dbReference type="EMBL" id="KAH1092069.1"/>
    </source>
</evidence>
<organism evidence="1 2">
    <name type="scientific">Gossypium stocksii</name>
    <dbReference type="NCBI Taxonomy" id="47602"/>
    <lineage>
        <taxon>Eukaryota</taxon>
        <taxon>Viridiplantae</taxon>
        <taxon>Streptophyta</taxon>
        <taxon>Embryophyta</taxon>
        <taxon>Tracheophyta</taxon>
        <taxon>Spermatophyta</taxon>
        <taxon>Magnoliopsida</taxon>
        <taxon>eudicotyledons</taxon>
        <taxon>Gunneridae</taxon>
        <taxon>Pentapetalae</taxon>
        <taxon>rosids</taxon>
        <taxon>malvids</taxon>
        <taxon>Malvales</taxon>
        <taxon>Malvaceae</taxon>
        <taxon>Malvoideae</taxon>
        <taxon>Gossypium</taxon>
    </lineage>
</organism>
<sequence>MKGKLAQELIKWSGSPGSIVKINFDGAYDGCHYKSASGIVARNAKEVALLSYLETHKKKLVLLYMVPTNNHQWYIWPSHDEVQRLIEKFYQAPEFERIKKMMNLETYMKEKISKSCKINLRR</sequence>
<dbReference type="AlphaFoldDB" id="A0A9D3VQQ6"/>
<dbReference type="InterPro" id="IPR036879">
    <property type="entry name" value="TF_MADSbox_sf"/>
</dbReference>
<dbReference type="GO" id="GO:0003677">
    <property type="term" value="F:DNA binding"/>
    <property type="evidence" value="ECO:0007669"/>
    <property type="project" value="InterPro"/>
</dbReference>